<dbReference type="PaxDb" id="3708-A0A078HW20"/>
<name>A0A078HW20_BRANA</name>
<accession>A0A078HW20</accession>
<keyword evidence="1" id="KW-0732">Signal</keyword>
<evidence type="ECO:0000313" key="2">
    <source>
        <dbReference type="EMBL" id="CDY41559.1"/>
    </source>
</evidence>
<gene>
    <name evidence="2" type="primary">BnaC04g00630D</name>
    <name evidence="2" type="ORF">GSBRNA2T00073194001</name>
</gene>
<keyword evidence="3" id="KW-1185">Reference proteome</keyword>
<reference evidence="2 3" key="1">
    <citation type="journal article" date="2014" name="Science">
        <title>Plant genetics. Early allopolyploid evolution in the post-Neolithic Brassica napus oilseed genome.</title>
        <authorList>
            <person name="Chalhoub B."/>
            <person name="Denoeud F."/>
            <person name="Liu S."/>
            <person name="Parkin I.A."/>
            <person name="Tang H."/>
            <person name="Wang X."/>
            <person name="Chiquet J."/>
            <person name="Belcram H."/>
            <person name="Tong C."/>
            <person name="Samans B."/>
            <person name="Correa M."/>
            <person name="Da Silva C."/>
            <person name="Just J."/>
            <person name="Falentin C."/>
            <person name="Koh C.S."/>
            <person name="Le Clainche I."/>
            <person name="Bernard M."/>
            <person name="Bento P."/>
            <person name="Noel B."/>
            <person name="Labadie K."/>
            <person name="Alberti A."/>
            <person name="Charles M."/>
            <person name="Arnaud D."/>
            <person name="Guo H."/>
            <person name="Daviaud C."/>
            <person name="Alamery S."/>
            <person name="Jabbari K."/>
            <person name="Zhao M."/>
            <person name="Edger P.P."/>
            <person name="Chelaifa H."/>
            <person name="Tack D."/>
            <person name="Lassalle G."/>
            <person name="Mestiri I."/>
            <person name="Schnel N."/>
            <person name="Le Paslier M.C."/>
            <person name="Fan G."/>
            <person name="Renault V."/>
            <person name="Bayer P.E."/>
            <person name="Golicz A.A."/>
            <person name="Manoli S."/>
            <person name="Lee T.H."/>
            <person name="Thi V.H."/>
            <person name="Chalabi S."/>
            <person name="Hu Q."/>
            <person name="Fan C."/>
            <person name="Tollenaere R."/>
            <person name="Lu Y."/>
            <person name="Battail C."/>
            <person name="Shen J."/>
            <person name="Sidebottom C.H."/>
            <person name="Wang X."/>
            <person name="Canaguier A."/>
            <person name="Chauveau A."/>
            <person name="Berard A."/>
            <person name="Deniot G."/>
            <person name="Guan M."/>
            <person name="Liu Z."/>
            <person name="Sun F."/>
            <person name="Lim Y.P."/>
            <person name="Lyons E."/>
            <person name="Town C.D."/>
            <person name="Bancroft I."/>
            <person name="Wang X."/>
            <person name="Meng J."/>
            <person name="Ma J."/>
            <person name="Pires J.C."/>
            <person name="King G.J."/>
            <person name="Brunel D."/>
            <person name="Delourme R."/>
            <person name="Renard M."/>
            <person name="Aury J.M."/>
            <person name="Adams K.L."/>
            <person name="Batley J."/>
            <person name="Snowdon R.J."/>
            <person name="Tost J."/>
            <person name="Edwards D."/>
            <person name="Zhou Y."/>
            <person name="Hua W."/>
            <person name="Sharpe A.G."/>
            <person name="Paterson A.H."/>
            <person name="Guan C."/>
            <person name="Wincker P."/>
        </authorList>
    </citation>
    <scope>NUCLEOTIDE SEQUENCE [LARGE SCALE GENOMIC DNA]</scope>
    <source>
        <strain evidence="3">cv. Darmor-bzh</strain>
    </source>
</reference>
<dbReference type="Proteomes" id="UP000028999">
    <property type="component" value="Unassembled WGS sequence"/>
</dbReference>
<feature type="signal peptide" evidence="1">
    <location>
        <begin position="1"/>
        <end position="28"/>
    </location>
</feature>
<sequence>MVNIFNQAPSSSSLFFCILLGLLDWSDCDIWSWSDYDASILSIRKPIVFHSHSYYRDGTFKSPT</sequence>
<evidence type="ECO:0000313" key="3">
    <source>
        <dbReference type="Proteomes" id="UP000028999"/>
    </source>
</evidence>
<organism evidence="2 3">
    <name type="scientific">Brassica napus</name>
    <name type="common">Rape</name>
    <dbReference type="NCBI Taxonomy" id="3708"/>
    <lineage>
        <taxon>Eukaryota</taxon>
        <taxon>Viridiplantae</taxon>
        <taxon>Streptophyta</taxon>
        <taxon>Embryophyta</taxon>
        <taxon>Tracheophyta</taxon>
        <taxon>Spermatophyta</taxon>
        <taxon>Magnoliopsida</taxon>
        <taxon>eudicotyledons</taxon>
        <taxon>Gunneridae</taxon>
        <taxon>Pentapetalae</taxon>
        <taxon>rosids</taxon>
        <taxon>malvids</taxon>
        <taxon>Brassicales</taxon>
        <taxon>Brassicaceae</taxon>
        <taxon>Brassiceae</taxon>
        <taxon>Brassica</taxon>
    </lineage>
</organism>
<proteinExistence type="predicted"/>
<feature type="chain" id="PRO_5001737599" evidence="1">
    <location>
        <begin position="29"/>
        <end position="64"/>
    </location>
</feature>
<dbReference type="EMBL" id="LK032500">
    <property type="protein sequence ID" value="CDY41559.1"/>
    <property type="molecule type" value="Genomic_DNA"/>
</dbReference>
<protein>
    <submittedName>
        <fullName evidence="2">BnaC04g00630D protein</fullName>
    </submittedName>
</protein>
<dbReference type="Gramene" id="CDY41559">
    <property type="protein sequence ID" value="CDY41559"/>
    <property type="gene ID" value="GSBRNA2T00073194001"/>
</dbReference>
<dbReference type="AlphaFoldDB" id="A0A078HW20"/>
<evidence type="ECO:0000256" key="1">
    <source>
        <dbReference type="SAM" id="SignalP"/>
    </source>
</evidence>